<comment type="caution">
    <text evidence="8">The sequence shown here is derived from an EMBL/GenBank/DDBJ whole genome shotgun (WGS) entry which is preliminary data.</text>
</comment>
<evidence type="ECO:0000256" key="5">
    <source>
        <dbReference type="ARBA" id="ARBA00023136"/>
    </source>
</evidence>
<feature type="transmembrane region" description="Helical" evidence="6">
    <location>
        <begin position="190"/>
        <end position="206"/>
    </location>
</feature>
<name>A0AAP4EBT9_PAEPO</name>
<feature type="transmembrane region" description="Helical" evidence="6">
    <location>
        <begin position="72"/>
        <end position="95"/>
    </location>
</feature>
<feature type="transmembrane region" description="Helical" evidence="6">
    <location>
        <begin position="335"/>
        <end position="359"/>
    </location>
</feature>
<dbReference type="EMBL" id="JARVWT010000008">
    <property type="protein sequence ID" value="MDH2332778.1"/>
    <property type="molecule type" value="Genomic_DNA"/>
</dbReference>
<keyword evidence="4 6" id="KW-1133">Transmembrane helix</keyword>
<dbReference type="AlphaFoldDB" id="A0AAP4EBT9"/>
<dbReference type="SUPFAM" id="SSF103473">
    <property type="entry name" value="MFS general substrate transporter"/>
    <property type="match status" value="1"/>
</dbReference>
<dbReference type="GO" id="GO:0022857">
    <property type="term" value="F:transmembrane transporter activity"/>
    <property type="evidence" value="ECO:0007669"/>
    <property type="project" value="InterPro"/>
</dbReference>
<dbReference type="PROSITE" id="PS50850">
    <property type="entry name" value="MFS"/>
    <property type="match status" value="1"/>
</dbReference>
<dbReference type="Pfam" id="PF07690">
    <property type="entry name" value="MFS_1"/>
    <property type="match status" value="1"/>
</dbReference>
<accession>A0AAP4EBT9</accession>
<dbReference type="RefSeq" id="WP_071559365.1">
    <property type="nucleotide sequence ID" value="NZ_CP017968.3"/>
</dbReference>
<feature type="transmembrane region" description="Helical" evidence="6">
    <location>
        <begin position="251"/>
        <end position="274"/>
    </location>
</feature>
<feature type="transmembrane region" description="Helical" evidence="6">
    <location>
        <begin position="37"/>
        <end position="60"/>
    </location>
</feature>
<evidence type="ECO:0000256" key="3">
    <source>
        <dbReference type="ARBA" id="ARBA00022692"/>
    </source>
</evidence>
<dbReference type="InterPro" id="IPR011701">
    <property type="entry name" value="MFS"/>
</dbReference>
<evidence type="ECO:0000256" key="2">
    <source>
        <dbReference type="ARBA" id="ARBA00022448"/>
    </source>
</evidence>
<sequence length="425" mass="47581">MKNKIILFCLLSTVLLGVMNSFFFNLALVPIAKDLNISISFSSWFILGYSIMVTVGSIIYSKLAESIQLKKLYLFALVIFVLFSILGFFMDHFYLLVLSRMAQGVGGAAFISLTMVAIIDVLDRALLPIGLAFISFAMALGSGLGPLLSGIILSITDWHMLFLFMSCAIIFIPILYFTFPENKVENKTPFDWLGTFYLLLCILFLLCALNINFLFIVFCSLFSLVFIRHINTVSYPIIDKKIFNNIIFVRITSLSFLLFFLLGANVFLLSYIFSYTFNPIQSGILFFISALIGGFASIGIGKNMTNKNVKKFYRIGLYIFFIGYLISIFNSKIGIVYILTSVCCFIAFSVVQVALNNLLDLELKESKKISIGVYNLCNFIGMSIGVALFSKLVIIFNINICFIFLLATVITKGFMSNNINTAKGN</sequence>
<dbReference type="InterPro" id="IPR020846">
    <property type="entry name" value="MFS_dom"/>
</dbReference>
<gene>
    <name evidence="8" type="ORF">QDS18_18160</name>
</gene>
<evidence type="ECO:0000256" key="4">
    <source>
        <dbReference type="ARBA" id="ARBA00022989"/>
    </source>
</evidence>
<evidence type="ECO:0000313" key="8">
    <source>
        <dbReference type="EMBL" id="MDH2332778.1"/>
    </source>
</evidence>
<dbReference type="InterPro" id="IPR036259">
    <property type="entry name" value="MFS_trans_sf"/>
</dbReference>
<feature type="transmembrane region" description="Helical" evidence="6">
    <location>
        <begin position="158"/>
        <end position="178"/>
    </location>
</feature>
<comment type="subcellular location">
    <subcellularLocation>
        <location evidence="1">Cell membrane</location>
        <topology evidence="1">Multi-pass membrane protein</topology>
    </subcellularLocation>
</comment>
<dbReference type="Gene3D" id="1.20.1720.10">
    <property type="entry name" value="Multidrug resistance protein D"/>
    <property type="match status" value="1"/>
</dbReference>
<feature type="domain" description="Major facilitator superfamily (MFS) profile" evidence="7">
    <location>
        <begin position="5"/>
        <end position="425"/>
    </location>
</feature>
<feature type="transmembrane region" description="Helical" evidence="6">
    <location>
        <begin position="371"/>
        <end position="389"/>
    </location>
</feature>
<feature type="transmembrane region" description="Helical" evidence="6">
    <location>
        <begin position="280"/>
        <end position="300"/>
    </location>
</feature>
<evidence type="ECO:0000313" key="9">
    <source>
        <dbReference type="Proteomes" id="UP001229409"/>
    </source>
</evidence>
<evidence type="ECO:0000256" key="1">
    <source>
        <dbReference type="ARBA" id="ARBA00004651"/>
    </source>
</evidence>
<feature type="transmembrane region" description="Helical" evidence="6">
    <location>
        <begin position="129"/>
        <end position="152"/>
    </location>
</feature>
<dbReference type="Proteomes" id="UP001229409">
    <property type="component" value="Unassembled WGS sequence"/>
</dbReference>
<dbReference type="PANTHER" id="PTHR42718">
    <property type="entry name" value="MAJOR FACILITATOR SUPERFAMILY MULTIDRUG TRANSPORTER MFSC"/>
    <property type="match status" value="1"/>
</dbReference>
<feature type="transmembrane region" description="Helical" evidence="6">
    <location>
        <begin position="312"/>
        <end position="329"/>
    </location>
</feature>
<dbReference type="PRINTS" id="PR01036">
    <property type="entry name" value="TCRTETB"/>
</dbReference>
<keyword evidence="2" id="KW-0813">Transport</keyword>
<dbReference type="PANTHER" id="PTHR42718:SF9">
    <property type="entry name" value="MAJOR FACILITATOR SUPERFAMILY MULTIDRUG TRANSPORTER MFSC"/>
    <property type="match status" value="1"/>
</dbReference>
<evidence type="ECO:0000259" key="7">
    <source>
        <dbReference type="PROSITE" id="PS50850"/>
    </source>
</evidence>
<dbReference type="Gene3D" id="1.20.1250.20">
    <property type="entry name" value="MFS general substrate transporter like domains"/>
    <property type="match status" value="1"/>
</dbReference>
<keyword evidence="3 6" id="KW-0812">Transmembrane</keyword>
<protein>
    <submittedName>
        <fullName evidence="8">MFS transporter</fullName>
    </submittedName>
</protein>
<feature type="transmembrane region" description="Helical" evidence="6">
    <location>
        <begin position="395"/>
        <end position="415"/>
    </location>
</feature>
<dbReference type="GO" id="GO:0005886">
    <property type="term" value="C:plasma membrane"/>
    <property type="evidence" value="ECO:0007669"/>
    <property type="project" value="UniProtKB-SubCell"/>
</dbReference>
<reference evidence="8" key="1">
    <citation type="submission" date="2023-04" db="EMBL/GenBank/DDBJ databases">
        <title>Uncovering the Secrets of Slow-Growing Bacteria in Tropical Savanna Soil through Cultivation and Genomic Analysis.</title>
        <authorList>
            <person name="Goncalves O.S."/>
            <person name="Santana M.F."/>
        </authorList>
    </citation>
    <scope>NUCLEOTIDE SEQUENCE</scope>
    <source>
        <strain evidence="8">ANTI</strain>
    </source>
</reference>
<evidence type="ECO:0000256" key="6">
    <source>
        <dbReference type="SAM" id="Phobius"/>
    </source>
</evidence>
<organism evidence="8 9">
    <name type="scientific">Paenibacillus polymyxa</name>
    <name type="common">Bacillus polymyxa</name>
    <dbReference type="NCBI Taxonomy" id="1406"/>
    <lineage>
        <taxon>Bacteria</taxon>
        <taxon>Bacillati</taxon>
        <taxon>Bacillota</taxon>
        <taxon>Bacilli</taxon>
        <taxon>Bacillales</taxon>
        <taxon>Paenibacillaceae</taxon>
        <taxon>Paenibacillus</taxon>
    </lineage>
</organism>
<proteinExistence type="predicted"/>
<keyword evidence="5 6" id="KW-0472">Membrane</keyword>